<dbReference type="NCBIfam" id="TIGR00099">
    <property type="entry name" value="Cof-subfamily"/>
    <property type="match status" value="1"/>
</dbReference>
<dbReference type="SUPFAM" id="SSF56784">
    <property type="entry name" value="HAD-like"/>
    <property type="match status" value="1"/>
</dbReference>
<dbReference type="NCBIfam" id="TIGR01484">
    <property type="entry name" value="HAD-SF-IIB"/>
    <property type="match status" value="1"/>
</dbReference>
<dbReference type="GO" id="GO:0005829">
    <property type="term" value="C:cytosol"/>
    <property type="evidence" value="ECO:0007669"/>
    <property type="project" value="TreeGrafter"/>
</dbReference>
<dbReference type="EMBL" id="FNGL01000025">
    <property type="protein sequence ID" value="SDL37836.1"/>
    <property type="molecule type" value="Genomic_DNA"/>
</dbReference>
<dbReference type="EMBL" id="UAWC01000007">
    <property type="protein sequence ID" value="SQB34266.1"/>
    <property type="molecule type" value="Genomic_DNA"/>
</dbReference>
<keyword evidence="3" id="KW-1185">Reference proteome</keyword>
<dbReference type="GO" id="GO:0000287">
    <property type="term" value="F:magnesium ion binding"/>
    <property type="evidence" value="ECO:0007669"/>
    <property type="project" value="TreeGrafter"/>
</dbReference>
<dbReference type="InterPro" id="IPR036412">
    <property type="entry name" value="HAD-like_sf"/>
</dbReference>
<dbReference type="Gene3D" id="3.30.1240.10">
    <property type="match status" value="1"/>
</dbReference>
<evidence type="ECO:0000313" key="2">
    <source>
        <dbReference type="EMBL" id="SQB34266.1"/>
    </source>
</evidence>
<dbReference type="Pfam" id="PF08282">
    <property type="entry name" value="Hydrolase_3"/>
    <property type="match status" value="1"/>
</dbReference>
<reference evidence="2 4" key="2">
    <citation type="submission" date="2018-06" db="EMBL/GenBank/DDBJ databases">
        <authorList>
            <consortium name="Pathogen Informatics"/>
            <person name="Doyle S."/>
        </authorList>
    </citation>
    <scope>NUCLEOTIDE SEQUENCE [LARGE SCALE GENOMIC DNA]</scope>
    <source>
        <strain evidence="2 4">NCTC13028</strain>
    </source>
</reference>
<reference evidence="1 3" key="1">
    <citation type="submission" date="2016-10" db="EMBL/GenBank/DDBJ databases">
        <authorList>
            <person name="Varghese N."/>
            <person name="Submissions S."/>
        </authorList>
    </citation>
    <scope>NUCLEOTIDE SEQUENCE [LARGE SCALE GENOMIC DNA]</scope>
    <source>
        <strain evidence="1 3">NLAE-zl-C224</strain>
    </source>
</reference>
<dbReference type="PANTHER" id="PTHR10000">
    <property type="entry name" value="PHOSPHOSERINE PHOSPHATASE"/>
    <property type="match status" value="1"/>
</dbReference>
<dbReference type="Gene3D" id="3.40.50.1000">
    <property type="entry name" value="HAD superfamily/HAD-like"/>
    <property type="match status" value="1"/>
</dbReference>
<dbReference type="Proteomes" id="UP000250223">
    <property type="component" value="Unassembled WGS sequence"/>
</dbReference>
<dbReference type="SFLD" id="SFLDS00003">
    <property type="entry name" value="Haloacid_Dehalogenase"/>
    <property type="match status" value="1"/>
</dbReference>
<dbReference type="PROSITE" id="PS01229">
    <property type="entry name" value="COF_2"/>
    <property type="match status" value="1"/>
</dbReference>
<dbReference type="GeneID" id="70576193"/>
<proteinExistence type="predicted"/>
<dbReference type="OrthoDB" id="9781413at2"/>
<name>A0A239Z3G2_CLOCO</name>
<dbReference type="PANTHER" id="PTHR10000:SF8">
    <property type="entry name" value="HAD SUPERFAMILY HYDROLASE-LIKE, TYPE 3"/>
    <property type="match status" value="1"/>
</dbReference>
<sequence>MSYKLICIDIDGTLLRDDKKLSKRNIDAIKAATNKGVHVAISTGRIFPSANYYADLIGVKSPVIASNGAYIKNSSEDKVIYEKPMNLEKTIRIIEILREYKLRPHFNTPNKILTEDLEFSNKVYSKMNEVLSENNKVDIELVDTWENALKKYEHKVLKGIIVDKDINKIREVKEIVAKEEGIEVVSSYSNNFEVMSKGISKGNAVSILSDMLGIERENVMCIGDSENDLSMIKFAGLGVAMGNAAECIKENADYITDINNEDGVAKAIEKFIL</sequence>
<dbReference type="RefSeq" id="WP_089867574.1">
    <property type="nucleotide sequence ID" value="NZ_CP173238.1"/>
</dbReference>
<dbReference type="Proteomes" id="UP000198811">
    <property type="component" value="Unassembled WGS sequence"/>
</dbReference>
<evidence type="ECO:0000313" key="4">
    <source>
        <dbReference type="Proteomes" id="UP000250223"/>
    </source>
</evidence>
<accession>A0A239Z3G2</accession>
<dbReference type="AlphaFoldDB" id="A0A239Z3G2"/>
<keyword evidence="2" id="KW-0378">Hydrolase</keyword>
<dbReference type="InterPro" id="IPR006379">
    <property type="entry name" value="HAD-SF_hydro_IIB"/>
</dbReference>
<dbReference type="InterPro" id="IPR000150">
    <property type="entry name" value="Cof"/>
</dbReference>
<dbReference type="GO" id="GO:0016791">
    <property type="term" value="F:phosphatase activity"/>
    <property type="evidence" value="ECO:0007669"/>
    <property type="project" value="TreeGrafter"/>
</dbReference>
<dbReference type="SFLD" id="SFLDG01140">
    <property type="entry name" value="C2.B:_Phosphomannomutase_and_P"/>
    <property type="match status" value="1"/>
</dbReference>
<dbReference type="EC" id="3.1.3.-" evidence="2"/>
<dbReference type="InterPro" id="IPR023214">
    <property type="entry name" value="HAD_sf"/>
</dbReference>
<protein>
    <submittedName>
        <fullName evidence="2">Hydrolase</fullName>
        <ecNumber evidence="2">3.1.3.-</ecNumber>
    </submittedName>
</protein>
<evidence type="ECO:0000313" key="1">
    <source>
        <dbReference type="EMBL" id="SDL37836.1"/>
    </source>
</evidence>
<gene>
    <name evidence="2" type="primary">yidA_1</name>
    <name evidence="2" type="ORF">NCTC13028_01160</name>
    <name evidence="1" type="ORF">SAMN05216497_12516</name>
</gene>
<dbReference type="CDD" id="cd07516">
    <property type="entry name" value="HAD_Pase"/>
    <property type="match status" value="1"/>
</dbReference>
<dbReference type="SFLD" id="SFLDG01144">
    <property type="entry name" value="C2.B.4:_PGP_Like"/>
    <property type="match status" value="1"/>
</dbReference>
<dbReference type="STRING" id="1494.SAMN05216497_12516"/>
<evidence type="ECO:0000313" key="3">
    <source>
        <dbReference type="Proteomes" id="UP000198811"/>
    </source>
</evidence>
<organism evidence="2 4">
    <name type="scientific">Clostridium cochlearium</name>
    <dbReference type="NCBI Taxonomy" id="1494"/>
    <lineage>
        <taxon>Bacteria</taxon>
        <taxon>Bacillati</taxon>
        <taxon>Bacillota</taxon>
        <taxon>Clostridia</taxon>
        <taxon>Eubacteriales</taxon>
        <taxon>Clostridiaceae</taxon>
        <taxon>Clostridium</taxon>
    </lineage>
</organism>